<keyword evidence="2 4" id="KW-0808">Transferase</keyword>
<evidence type="ECO:0000259" key="3">
    <source>
        <dbReference type="Pfam" id="PF00535"/>
    </source>
</evidence>
<evidence type="ECO:0000313" key="5">
    <source>
        <dbReference type="Proteomes" id="UP000318237"/>
    </source>
</evidence>
<dbReference type="InterPro" id="IPR001173">
    <property type="entry name" value="Glyco_trans_2-like"/>
</dbReference>
<dbReference type="PANTHER" id="PTHR22916:SF51">
    <property type="entry name" value="GLYCOSYLTRANSFERASE EPSH-RELATED"/>
    <property type="match status" value="1"/>
</dbReference>
<gene>
    <name evidence="4" type="ORF">EIN43_16715</name>
</gene>
<sequence length="172" mass="19462">MPLRQLLIAKRSHRSVLTPFASNTLLWSTTKIIRFHMQNSAPLLSVVVAVYNGEAFLDQFFTCLVNQHIDSMEVIIVNDGSTDRSMQIVENGAKSCHRCRLLNNLIRACPSRVIPARRLRPGSISFPDIDDVFKPGMYQRLLDMAVKQNPDVATCNGNYVWENNKTVSPYLP</sequence>
<keyword evidence="1" id="KW-0328">Glycosyltransferase</keyword>
<evidence type="ECO:0000313" key="4">
    <source>
        <dbReference type="EMBL" id="QDE47556.1"/>
    </source>
</evidence>
<dbReference type="Gene3D" id="3.90.550.10">
    <property type="entry name" value="Spore Coat Polysaccharide Biosynthesis Protein SpsA, Chain A"/>
    <property type="match status" value="1"/>
</dbReference>
<dbReference type="InterPro" id="IPR029044">
    <property type="entry name" value="Nucleotide-diphossugar_trans"/>
</dbReference>
<dbReference type="AlphaFoldDB" id="A0A4Y5ZRI8"/>
<feature type="domain" description="Glycosyltransferase 2-like" evidence="3">
    <location>
        <begin position="45"/>
        <end position="157"/>
    </location>
</feature>
<accession>A0A4Y5ZRI8</accession>
<dbReference type="CDD" id="cd00761">
    <property type="entry name" value="Glyco_tranf_GTA_type"/>
    <property type="match status" value="1"/>
</dbReference>
<evidence type="ECO:0000256" key="1">
    <source>
        <dbReference type="ARBA" id="ARBA00022676"/>
    </source>
</evidence>
<name>A0A4Y5ZRI8_9ENTR</name>
<dbReference type="Proteomes" id="UP000318237">
    <property type="component" value="Chromosome"/>
</dbReference>
<dbReference type="SUPFAM" id="SSF53448">
    <property type="entry name" value="Nucleotide-diphospho-sugar transferases"/>
    <property type="match status" value="1"/>
</dbReference>
<proteinExistence type="predicted"/>
<dbReference type="EMBL" id="CP041054">
    <property type="protein sequence ID" value="QDE47556.1"/>
    <property type="molecule type" value="Genomic_DNA"/>
</dbReference>
<evidence type="ECO:0000256" key="2">
    <source>
        <dbReference type="ARBA" id="ARBA00022679"/>
    </source>
</evidence>
<reference evidence="4 5" key="1">
    <citation type="submission" date="2019-06" db="EMBL/GenBank/DDBJ databases">
        <title>Whole genome sequencing of XDR Enterobacter.</title>
        <authorList>
            <person name="Gnana Soundari P."/>
            <person name="Vijayakumar R."/>
            <person name="Krishnan P."/>
        </authorList>
    </citation>
    <scope>NUCLEOTIDE SEQUENCE [LARGE SCALE GENOMIC DNA]</scope>
    <source>
        <strain evidence="4 5">C126</strain>
    </source>
</reference>
<dbReference type="GO" id="GO:0016758">
    <property type="term" value="F:hexosyltransferase activity"/>
    <property type="evidence" value="ECO:0007669"/>
    <property type="project" value="UniProtKB-ARBA"/>
</dbReference>
<dbReference type="Pfam" id="PF00535">
    <property type="entry name" value="Glycos_transf_2"/>
    <property type="match status" value="1"/>
</dbReference>
<dbReference type="PANTHER" id="PTHR22916">
    <property type="entry name" value="GLYCOSYLTRANSFERASE"/>
    <property type="match status" value="1"/>
</dbReference>
<organism evidence="4 5">
    <name type="scientific">Enterobacter hormaechei</name>
    <dbReference type="NCBI Taxonomy" id="158836"/>
    <lineage>
        <taxon>Bacteria</taxon>
        <taxon>Pseudomonadati</taxon>
        <taxon>Pseudomonadota</taxon>
        <taxon>Gammaproteobacteria</taxon>
        <taxon>Enterobacterales</taxon>
        <taxon>Enterobacteriaceae</taxon>
        <taxon>Enterobacter</taxon>
        <taxon>Enterobacter cloacae complex</taxon>
    </lineage>
</organism>
<protein>
    <submittedName>
        <fullName evidence="4">Glycosyltransferase</fullName>
    </submittedName>
</protein>